<dbReference type="Proteomes" id="UP000299102">
    <property type="component" value="Unassembled WGS sequence"/>
</dbReference>
<evidence type="ECO:0000313" key="1">
    <source>
        <dbReference type="EMBL" id="GBP67710.1"/>
    </source>
</evidence>
<dbReference type="EMBL" id="BGZK01000989">
    <property type="protein sequence ID" value="GBP67710.1"/>
    <property type="molecule type" value="Genomic_DNA"/>
</dbReference>
<sequence>MDMLSVKCLLYADDQIILLLSACELHMSSMFVYGNESWVHQKKNDSRINALEMRSLRSMCGVSREVDVGTLMSESSVV</sequence>
<accession>A0A4C1XX32</accession>
<comment type="caution">
    <text evidence="1">The sequence shown here is derived from an EMBL/GenBank/DDBJ whole genome shotgun (WGS) entry which is preliminary data.</text>
</comment>
<protein>
    <submittedName>
        <fullName evidence="1">Uncharacterized protein</fullName>
    </submittedName>
</protein>
<dbReference type="AlphaFoldDB" id="A0A4C1XX32"/>
<name>A0A4C1XX32_EUMVA</name>
<keyword evidence="2" id="KW-1185">Reference proteome</keyword>
<dbReference type="OrthoDB" id="425681at2759"/>
<proteinExistence type="predicted"/>
<reference evidence="1 2" key="1">
    <citation type="journal article" date="2019" name="Commun. Biol.">
        <title>The bagworm genome reveals a unique fibroin gene that provides high tensile strength.</title>
        <authorList>
            <person name="Kono N."/>
            <person name="Nakamura H."/>
            <person name="Ohtoshi R."/>
            <person name="Tomita M."/>
            <person name="Numata K."/>
            <person name="Arakawa K."/>
        </authorList>
    </citation>
    <scope>NUCLEOTIDE SEQUENCE [LARGE SCALE GENOMIC DNA]</scope>
</reference>
<gene>
    <name evidence="1" type="ORF">EVAR_40481_1</name>
</gene>
<evidence type="ECO:0000313" key="2">
    <source>
        <dbReference type="Proteomes" id="UP000299102"/>
    </source>
</evidence>
<organism evidence="1 2">
    <name type="scientific">Eumeta variegata</name>
    <name type="common">Bagworm moth</name>
    <name type="synonym">Eumeta japonica</name>
    <dbReference type="NCBI Taxonomy" id="151549"/>
    <lineage>
        <taxon>Eukaryota</taxon>
        <taxon>Metazoa</taxon>
        <taxon>Ecdysozoa</taxon>
        <taxon>Arthropoda</taxon>
        <taxon>Hexapoda</taxon>
        <taxon>Insecta</taxon>
        <taxon>Pterygota</taxon>
        <taxon>Neoptera</taxon>
        <taxon>Endopterygota</taxon>
        <taxon>Lepidoptera</taxon>
        <taxon>Glossata</taxon>
        <taxon>Ditrysia</taxon>
        <taxon>Tineoidea</taxon>
        <taxon>Psychidae</taxon>
        <taxon>Oiketicinae</taxon>
        <taxon>Eumeta</taxon>
    </lineage>
</organism>